<keyword evidence="10" id="KW-1185">Reference proteome</keyword>
<dbReference type="PROSITE" id="PS01050">
    <property type="entry name" value="YJEF_C_2"/>
    <property type="match status" value="1"/>
</dbReference>
<comment type="function">
    <text evidence="7">Catalyzes the dehydration of the S-form of NAD(P)HX at the expense of ATP, which is converted to ADP. Together with NAD(P)HX epimerase, which catalyzes the epimerization of the S- and R-forms, the enzyme allows the repair of both epimers of NAD(P)HX, a damaged form of NAD(P)H that is a result of enzymatic or heat-dependent hydration.</text>
</comment>
<dbReference type="InterPro" id="IPR029056">
    <property type="entry name" value="Ribokinase-like"/>
</dbReference>
<evidence type="ECO:0000256" key="7">
    <source>
        <dbReference type="HAMAP-Rule" id="MF_03157"/>
    </source>
</evidence>
<feature type="domain" description="YjeF C-terminal" evidence="8">
    <location>
        <begin position="35"/>
        <end position="316"/>
    </location>
</feature>
<dbReference type="Gene3D" id="3.40.1190.20">
    <property type="match status" value="1"/>
</dbReference>
<dbReference type="Pfam" id="PF01256">
    <property type="entry name" value="Carb_kinase"/>
    <property type="match status" value="1"/>
</dbReference>
<dbReference type="CDD" id="cd01171">
    <property type="entry name" value="YXKO-related"/>
    <property type="match status" value="1"/>
</dbReference>
<dbReference type="PROSITE" id="PS51383">
    <property type="entry name" value="YJEF_C_3"/>
    <property type="match status" value="1"/>
</dbReference>
<dbReference type="EMBL" id="JH432016">
    <property type="status" value="NOT_ANNOTATED_CDS"/>
    <property type="molecule type" value="Genomic_DNA"/>
</dbReference>
<dbReference type="Proteomes" id="UP000014500">
    <property type="component" value="Unassembled WGS sequence"/>
</dbReference>
<dbReference type="EC" id="4.2.1.93" evidence="7"/>
<dbReference type="NCBIfam" id="TIGR00196">
    <property type="entry name" value="yjeF_cterm"/>
    <property type="match status" value="1"/>
</dbReference>
<dbReference type="SUPFAM" id="SSF53613">
    <property type="entry name" value="Ribokinase-like"/>
    <property type="match status" value="1"/>
</dbReference>
<reference evidence="10" key="1">
    <citation type="submission" date="2011-05" db="EMBL/GenBank/DDBJ databases">
        <authorList>
            <person name="Richards S.R."/>
            <person name="Qu J."/>
            <person name="Jiang H."/>
            <person name="Jhangiani S.N."/>
            <person name="Agravi P."/>
            <person name="Goodspeed R."/>
            <person name="Gross S."/>
            <person name="Mandapat C."/>
            <person name="Jackson L."/>
            <person name="Mathew T."/>
            <person name="Pu L."/>
            <person name="Thornton R."/>
            <person name="Saada N."/>
            <person name="Wilczek-Boney K.B."/>
            <person name="Lee S."/>
            <person name="Kovar C."/>
            <person name="Wu Y."/>
            <person name="Scherer S.E."/>
            <person name="Worley K.C."/>
            <person name="Muzny D.M."/>
            <person name="Gibbs R."/>
        </authorList>
    </citation>
    <scope>NUCLEOTIDE SEQUENCE</scope>
    <source>
        <strain evidence="10">Brora</strain>
    </source>
</reference>
<dbReference type="EnsemblMetazoa" id="SMAR011193-RA">
    <property type="protein sequence ID" value="SMAR011193-PA"/>
    <property type="gene ID" value="SMAR011193"/>
</dbReference>
<keyword evidence="7" id="KW-0597">Phosphoprotein</keyword>
<dbReference type="GO" id="GO:0110051">
    <property type="term" value="P:metabolite repair"/>
    <property type="evidence" value="ECO:0007669"/>
    <property type="project" value="TreeGrafter"/>
</dbReference>
<comment type="catalytic activity">
    <reaction evidence="6 7">
        <text>(6S)-NADPHX + ATP = ADP + phosphate + NADPH + H(+)</text>
        <dbReference type="Rhea" id="RHEA:32231"/>
        <dbReference type="ChEBI" id="CHEBI:15378"/>
        <dbReference type="ChEBI" id="CHEBI:30616"/>
        <dbReference type="ChEBI" id="CHEBI:43474"/>
        <dbReference type="ChEBI" id="CHEBI:57783"/>
        <dbReference type="ChEBI" id="CHEBI:64076"/>
        <dbReference type="ChEBI" id="CHEBI:456216"/>
        <dbReference type="EC" id="4.2.1.93"/>
    </reaction>
</comment>
<dbReference type="PROSITE" id="PS01049">
    <property type="entry name" value="YJEF_C_1"/>
    <property type="match status" value="1"/>
</dbReference>
<dbReference type="PhylomeDB" id="T1JBP1"/>
<dbReference type="InterPro" id="IPR000631">
    <property type="entry name" value="CARKD"/>
</dbReference>
<proteinExistence type="inferred from homology"/>
<evidence type="ECO:0000256" key="3">
    <source>
        <dbReference type="ARBA" id="ARBA00022857"/>
    </source>
</evidence>
<feature type="binding site" evidence="7">
    <location>
        <begin position="232"/>
        <end position="241"/>
    </location>
    <ligand>
        <name>ATP</name>
        <dbReference type="ChEBI" id="CHEBI:30616"/>
    </ligand>
</feature>
<keyword evidence="2 7" id="KW-0067">ATP-binding</keyword>
<comment type="similarity">
    <text evidence="7">Belongs to the NnrD/CARKD family.</text>
</comment>
<comment type="catalytic activity">
    <reaction evidence="7">
        <text>(6S)-NADHX + ATP = ADP + phosphate + NADH + H(+)</text>
        <dbReference type="Rhea" id="RHEA:19017"/>
        <dbReference type="ChEBI" id="CHEBI:15378"/>
        <dbReference type="ChEBI" id="CHEBI:30616"/>
        <dbReference type="ChEBI" id="CHEBI:43474"/>
        <dbReference type="ChEBI" id="CHEBI:57945"/>
        <dbReference type="ChEBI" id="CHEBI:64074"/>
        <dbReference type="ChEBI" id="CHEBI:456216"/>
        <dbReference type="EC" id="4.2.1.93"/>
    </reaction>
</comment>
<dbReference type="PANTHER" id="PTHR12592">
    <property type="entry name" value="ATP-DEPENDENT (S)-NAD(P)H-HYDRATE DEHYDRATASE FAMILY MEMBER"/>
    <property type="match status" value="1"/>
</dbReference>
<sequence length="318" mass="34926">MLHVFTLLTNVYRIVERKMSGSVDSIITSQNYGRLQEMIKSILPPLTNEAHKGQAGRIGIVGGCLEVVDLSHVFCTGDAGSVIKSYSPELIVHPILDKKEGFNEIAAWMQRLHAIVIGPGLGRDPKILGVVRDIIGRAKSMNIPIVLDADGLALITEYPDIIKSYKKAILTPNAIEFARLYKALTDNPLSTENLVSNVTEVAYLMGHVTVVHKGKRDIISDGLRVLACDAEGSPRRCGGQGDVLSGSMGSFAYWSCVTSDFSDRHPMFDEFSPTMCAAYAACQFTKECNRLAFRKFHRSMTTSDMIEQIPLALSNVFN</sequence>
<evidence type="ECO:0000259" key="8">
    <source>
        <dbReference type="PROSITE" id="PS51383"/>
    </source>
</evidence>
<evidence type="ECO:0000313" key="10">
    <source>
        <dbReference type="Proteomes" id="UP000014500"/>
    </source>
</evidence>
<evidence type="ECO:0000256" key="5">
    <source>
        <dbReference type="ARBA" id="ARBA00023239"/>
    </source>
</evidence>
<feature type="binding site" evidence="7">
    <location>
        <position position="120"/>
    </location>
    <ligand>
        <name>(6S)-NADPHX</name>
        <dbReference type="ChEBI" id="CHEBI:64076"/>
    </ligand>
</feature>
<dbReference type="OMA" id="WRAAYHN"/>
<dbReference type="eggNOG" id="KOG3974">
    <property type="taxonomic scope" value="Eukaryota"/>
</dbReference>
<evidence type="ECO:0000256" key="4">
    <source>
        <dbReference type="ARBA" id="ARBA00023027"/>
    </source>
</evidence>
<keyword evidence="4 7" id="KW-0520">NAD</keyword>
<comment type="cofactor">
    <cofactor evidence="7">
        <name>Mg(2+)</name>
        <dbReference type="ChEBI" id="CHEBI:18420"/>
    </cofactor>
</comment>
<dbReference type="InterPro" id="IPR017953">
    <property type="entry name" value="Carbohydrate_kinase_pred_CS"/>
</dbReference>
<keyword evidence="1 7" id="KW-0547">Nucleotide-binding</keyword>
<dbReference type="HAMAP" id="MF_01965">
    <property type="entry name" value="NADHX_dehydratase"/>
    <property type="match status" value="1"/>
</dbReference>
<feature type="binding site" evidence="7">
    <location>
        <begin position="173"/>
        <end position="179"/>
    </location>
    <ligand>
        <name>(6S)-NADPHX</name>
        <dbReference type="ChEBI" id="CHEBI:64076"/>
    </ligand>
</feature>
<evidence type="ECO:0000313" key="9">
    <source>
        <dbReference type="EnsemblMetazoa" id="SMAR011193-PA"/>
    </source>
</evidence>
<organism evidence="9 10">
    <name type="scientific">Strigamia maritima</name>
    <name type="common">European centipede</name>
    <name type="synonym">Geophilus maritimus</name>
    <dbReference type="NCBI Taxonomy" id="126957"/>
    <lineage>
        <taxon>Eukaryota</taxon>
        <taxon>Metazoa</taxon>
        <taxon>Ecdysozoa</taxon>
        <taxon>Arthropoda</taxon>
        <taxon>Myriapoda</taxon>
        <taxon>Chilopoda</taxon>
        <taxon>Pleurostigmophora</taxon>
        <taxon>Geophilomorpha</taxon>
        <taxon>Linotaeniidae</taxon>
        <taxon>Strigamia</taxon>
    </lineage>
</organism>
<dbReference type="PANTHER" id="PTHR12592:SF0">
    <property type="entry name" value="ATP-DEPENDENT (S)-NAD(P)H-HYDRATE DEHYDRATASE"/>
    <property type="match status" value="1"/>
</dbReference>
<evidence type="ECO:0000256" key="6">
    <source>
        <dbReference type="ARBA" id="ARBA00047472"/>
    </source>
</evidence>
<keyword evidence="5 7" id="KW-0456">Lyase</keyword>
<dbReference type="GO" id="GO:0046496">
    <property type="term" value="P:nicotinamide nucleotide metabolic process"/>
    <property type="evidence" value="ECO:0007669"/>
    <property type="project" value="UniProtKB-UniRule"/>
</dbReference>
<name>T1JBP1_STRMM</name>
<reference evidence="9" key="2">
    <citation type="submission" date="2015-02" db="UniProtKB">
        <authorList>
            <consortium name="EnsemblMetazoa"/>
        </authorList>
    </citation>
    <scope>IDENTIFICATION</scope>
</reference>
<feature type="binding site" evidence="7">
    <location>
        <begin position="213"/>
        <end position="217"/>
    </location>
    <ligand>
        <name>ATP</name>
        <dbReference type="ChEBI" id="CHEBI:30616"/>
    </ligand>
</feature>
<dbReference type="HOGENOM" id="CLU_030651_3_0_1"/>
<accession>T1JBP1</accession>
<feature type="binding site" evidence="7">
    <location>
        <position position="242"/>
    </location>
    <ligand>
        <name>(6S)-NADPHX</name>
        <dbReference type="ChEBI" id="CHEBI:64076"/>
    </ligand>
</feature>
<protein>
    <recommendedName>
        <fullName evidence="7">ATP-dependent (S)-NAD(P)H-hydrate dehydratase</fullName>
        <ecNumber evidence="7">4.2.1.93</ecNumber>
    </recommendedName>
    <alternativeName>
        <fullName evidence="7">ATP-dependent NAD(P)HX dehydratase</fullName>
    </alternativeName>
</protein>
<dbReference type="GO" id="GO:0005524">
    <property type="term" value="F:ATP binding"/>
    <property type="evidence" value="ECO:0007669"/>
    <property type="project" value="UniProtKB-KW"/>
</dbReference>
<dbReference type="STRING" id="126957.T1JBP1"/>
<dbReference type="GO" id="GO:0047453">
    <property type="term" value="F:ATP-dependent NAD(P)H-hydrate dehydratase activity"/>
    <property type="evidence" value="ECO:0007669"/>
    <property type="project" value="UniProtKB-UniRule"/>
</dbReference>
<keyword evidence="3" id="KW-0521">NADP</keyword>
<evidence type="ECO:0000256" key="2">
    <source>
        <dbReference type="ARBA" id="ARBA00022840"/>
    </source>
</evidence>
<evidence type="ECO:0000256" key="1">
    <source>
        <dbReference type="ARBA" id="ARBA00022741"/>
    </source>
</evidence>
<dbReference type="AlphaFoldDB" id="T1JBP1"/>